<organism evidence="1 2">
    <name type="scientific">Amanita muscaria (strain Koide BX008)</name>
    <dbReference type="NCBI Taxonomy" id="946122"/>
    <lineage>
        <taxon>Eukaryota</taxon>
        <taxon>Fungi</taxon>
        <taxon>Dikarya</taxon>
        <taxon>Basidiomycota</taxon>
        <taxon>Agaricomycotina</taxon>
        <taxon>Agaricomycetes</taxon>
        <taxon>Agaricomycetidae</taxon>
        <taxon>Agaricales</taxon>
        <taxon>Pluteineae</taxon>
        <taxon>Amanitaceae</taxon>
        <taxon>Amanita</taxon>
    </lineage>
</organism>
<evidence type="ECO:0000313" key="1">
    <source>
        <dbReference type="EMBL" id="KIL61999.1"/>
    </source>
</evidence>
<sequence>MEWVILCNTYLLVTTSVWRRMQWLAKYDWVSMIVLISFACQEVIEQGLKPERIFSTVKSAVLTTGTFGAVVSTLVV</sequence>
<dbReference type="Proteomes" id="UP000054549">
    <property type="component" value="Unassembled WGS sequence"/>
</dbReference>
<dbReference type="InParanoid" id="A0A0C2T635"/>
<dbReference type="AlphaFoldDB" id="A0A0C2T635"/>
<dbReference type="HOGENOM" id="CLU_2654000_0_0_1"/>
<gene>
    <name evidence="1" type="ORF">M378DRAFT_806838</name>
</gene>
<dbReference type="EMBL" id="KN818276">
    <property type="protein sequence ID" value="KIL61999.1"/>
    <property type="molecule type" value="Genomic_DNA"/>
</dbReference>
<reference evidence="1 2" key="1">
    <citation type="submission" date="2014-04" db="EMBL/GenBank/DDBJ databases">
        <title>Evolutionary Origins and Diversification of the Mycorrhizal Mutualists.</title>
        <authorList>
            <consortium name="DOE Joint Genome Institute"/>
            <consortium name="Mycorrhizal Genomics Consortium"/>
            <person name="Kohler A."/>
            <person name="Kuo A."/>
            <person name="Nagy L.G."/>
            <person name="Floudas D."/>
            <person name="Copeland A."/>
            <person name="Barry K.W."/>
            <person name="Cichocki N."/>
            <person name="Veneault-Fourrey C."/>
            <person name="LaButti K."/>
            <person name="Lindquist E.A."/>
            <person name="Lipzen A."/>
            <person name="Lundell T."/>
            <person name="Morin E."/>
            <person name="Murat C."/>
            <person name="Riley R."/>
            <person name="Ohm R."/>
            <person name="Sun H."/>
            <person name="Tunlid A."/>
            <person name="Henrissat B."/>
            <person name="Grigoriev I.V."/>
            <person name="Hibbett D.S."/>
            <person name="Martin F."/>
        </authorList>
    </citation>
    <scope>NUCLEOTIDE SEQUENCE [LARGE SCALE GENOMIC DNA]</scope>
    <source>
        <strain evidence="1 2">Koide BX008</strain>
    </source>
</reference>
<protein>
    <submittedName>
        <fullName evidence="1">Uncharacterized protein</fullName>
    </submittedName>
</protein>
<proteinExistence type="predicted"/>
<name>A0A0C2T635_AMAMK</name>
<keyword evidence="2" id="KW-1185">Reference proteome</keyword>
<accession>A0A0C2T635</accession>
<evidence type="ECO:0000313" key="2">
    <source>
        <dbReference type="Proteomes" id="UP000054549"/>
    </source>
</evidence>